<dbReference type="PANTHER" id="PTHR43280:SF29">
    <property type="entry name" value="ARAC-FAMILY TRANSCRIPTIONAL REGULATOR"/>
    <property type="match status" value="1"/>
</dbReference>
<feature type="transmembrane region" description="Helical" evidence="4">
    <location>
        <begin position="96"/>
        <end position="116"/>
    </location>
</feature>
<accession>A0A4R6UKQ3</accession>
<evidence type="ECO:0000313" key="7">
    <source>
        <dbReference type="Proteomes" id="UP000295375"/>
    </source>
</evidence>
<dbReference type="PANTHER" id="PTHR43280">
    <property type="entry name" value="ARAC-FAMILY TRANSCRIPTIONAL REGULATOR"/>
    <property type="match status" value="1"/>
</dbReference>
<keyword evidence="4" id="KW-0472">Membrane</keyword>
<dbReference type="GO" id="GO:0043565">
    <property type="term" value="F:sequence-specific DNA binding"/>
    <property type="evidence" value="ECO:0007669"/>
    <property type="project" value="InterPro"/>
</dbReference>
<evidence type="ECO:0000259" key="5">
    <source>
        <dbReference type="PROSITE" id="PS01124"/>
    </source>
</evidence>
<reference evidence="6 7" key="1">
    <citation type="submission" date="2019-03" db="EMBL/GenBank/DDBJ databases">
        <title>Genomic Encyclopedia of Type Strains, Phase IV (KMG-IV): sequencing the most valuable type-strain genomes for metagenomic binning, comparative biology and taxonomic classification.</title>
        <authorList>
            <person name="Goeker M."/>
        </authorList>
    </citation>
    <scope>NUCLEOTIDE SEQUENCE [LARGE SCALE GENOMIC DNA]</scope>
    <source>
        <strain evidence="6 7">DSM 103792</strain>
    </source>
</reference>
<organism evidence="6 7">
    <name type="scientific">Permianibacter aggregans</name>
    <dbReference type="NCBI Taxonomy" id="1510150"/>
    <lineage>
        <taxon>Bacteria</taxon>
        <taxon>Pseudomonadati</taxon>
        <taxon>Pseudomonadota</taxon>
        <taxon>Gammaproteobacteria</taxon>
        <taxon>Pseudomonadales</taxon>
        <taxon>Pseudomonadaceae</taxon>
        <taxon>Permianibacter</taxon>
    </lineage>
</organism>
<dbReference type="PRINTS" id="PR00032">
    <property type="entry name" value="HTHARAC"/>
</dbReference>
<keyword evidence="4" id="KW-1133">Transmembrane helix</keyword>
<dbReference type="InterPro" id="IPR020449">
    <property type="entry name" value="Tscrpt_reg_AraC-type_HTH"/>
</dbReference>
<dbReference type="SMART" id="SM00342">
    <property type="entry name" value="HTH_ARAC"/>
    <property type="match status" value="1"/>
</dbReference>
<evidence type="ECO:0000313" key="6">
    <source>
        <dbReference type="EMBL" id="TDQ45913.1"/>
    </source>
</evidence>
<dbReference type="EMBL" id="SNYM01000016">
    <property type="protein sequence ID" value="TDQ45913.1"/>
    <property type="molecule type" value="Genomic_DNA"/>
</dbReference>
<feature type="domain" description="HTH araC/xylS-type" evidence="5">
    <location>
        <begin position="267"/>
        <end position="369"/>
    </location>
</feature>
<dbReference type="AlphaFoldDB" id="A0A4R6UKQ3"/>
<feature type="transmembrane region" description="Helical" evidence="4">
    <location>
        <begin position="6"/>
        <end position="28"/>
    </location>
</feature>
<dbReference type="OrthoDB" id="6815515at2"/>
<keyword evidence="2" id="KW-0238">DNA-binding</keyword>
<keyword evidence="3" id="KW-0804">Transcription</keyword>
<sequence>MPTVMSTLLLLGVIQGGITGVGLLLYAGRKNGTHWLALGVLALSLTLLRLWTHIVGLEAEPLLRRLPLSVDLAIMPLFYLYALSLTAAPTALIRRAFAWLLPWALFMAYSVSVYLASIGQQSVELMDAVAGRWHYALIKQIEDQLTVGLNLLLAALIWLRVSRYHNRIANWVPERFAALLRFLKIIMALALMTAAVNLISFIAHDMLSLDDRSYVSQATNVFYVALVYLAGIIGFRLKDLPQFAPVPAEPSRPELAESEVNASFQQLQALMQSEQLFTEPDLNLNDIAERLGLTALEASKMIKDGSGKNFRGYVNDFRIEAVKQKLNDADYAKVSILAIAMESGFNSESSFYRVFKAATGLSPTAFRERAEHSSD</sequence>
<feature type="transmembrane region" description="Helical" evidence="4">
    <location>
        <begin position="182"/>
        <end position="202"/>
    </location>
</feature>
<dbReference type="Gene3D" id="1.10.10.60">
    <property type="entry name" value="Homeodomain-like"/>
    <property type="match status" value="1"/>
</dbReference>
<feature type="transmembrane region" description="Helical" evidence="4">
    <location>
        <begin position="66"/>
        <end position="84"/>
    </location>
</feature>
<feature type="transmembrane region" description="Helical" evidence="4">
    <location>
        <begin position="214"/>
        <end position="235"/>
    </location>
</feature>
<evidence type="ECO:0000256" key="2">
    <source>
        <dbReference type="ARBA" id="ARBA00023125"/>
    </source>
</evidence>
<feature type="transmembrane region" description="Helical" evidence="4">
    <location>
        <begin position="35"/>
        <end position="54"/>
    </location>
</feature>
<protein>
    <submittedName>
        <fullName evidence="6">AraC family transcriptional regulator</fullName>
    </submittedName>
</protein>
<name>A0A4R6UKQ3_9GAMM</name>
<feature type="transmembrane region" description="Helical" evidence="4">
    <location>
        <begin position="144"/>
        <end position="161"/>
    </location>
</feature>
<dbReference type="InterPro" id="IPR018060">
    <property type="entry name" value="HTH_AraC"/>
</dbReference>
<dbReference type="GO" id="GO:0003700">
    <property type="term" value="F:DNA-binding transcription factor activity"/>
    <property type="evidence" value="ECO:0007669"/>
    <property type="project" value="InterPro"/>
</dbReference>
<dbReference type="GO" id="GO:0009893">
    <property type="term" value="P:positive regulation of metabolic process"/>
    <property type="evidence" value="ECO:0007669"/>
    <property type="project" value="UniProtKB-ARBA"/>
</dbReference>
<evidence type="ECO:0000256" key="4">
    <source>
        <dbReference type="SAM" id="Phobius"/>
    </source>
</evidence>
<dbReference type="InterPro" id="IPR018062">
    <property type="entry name" value="HTH_AraC-typ_CS"/>
</dbReference>
<dbReference type="PROSITE" id="PS01124">
    <property type="entry name" value="HTH_ARAC_FAMILY_2"/>
    <property type="match status" value="1"/>
</dbReference>
<dbReference type="InterPro" id="IPR009057">
    <property type="entry name" value="Homeodomain-like_sf"/>
</dbReference>
<dbReference type="Proteomes" id="UP000295375">
    <property type="component" value="Unassembled WGS sequence"/>
</dbReference>
<dbReference type="PROSITE" id="PS00041">
    <property type="entry name" value="HTH_ARAC_FAMILY_1"/>
    <property type="match status" value="1"/>
</dbReference>
<gene>
    <name evidence="6" type="ORF">EV696_11616</name>
</gene>
<evidence type="ECO:0000256" key="1">
    <source>
        <dbReference type="ARBA" id="ARBA00023015"/>
    </source>
</evidence>
<keyword evidence="7" id="KW-1185">Reference proteome</keyword>
<keyword evidence="4" id="KW-0812">Transmembrane</keyword>
<proteinExistence type="predicted"/>
<comment type="caution">
    <text evidence="6">The sequence shown here is derived from an EMBL/GenBank/DDBJ whole genome shotgun (WGS) entry which is preliminary data.</text>
</comment>
<dbReference type="Pfam" id="PF12833">
    <property type="entry name" value="HTH_18"/>
    <property type="match status" value="1"/>
</dbReference>
<evidence type="ECO:0000256" key="3">
    <source>
        <dbReference type="ARBA" id="ARBA00023163"/>
    </source>
</evidence>
<dbReference type="SUPFAM" id="SSF46689">
    <property type="entry name" value="Homeodomain-like"/>
    <property type="match status" value="1"/>
</dbReference>
<keyword evidence="1" id="KW-0805">Transcription regulation</keyword>